<name>A0A1D2JGZ6_PARBR</name>
<comment type="caution">
    <text evidence="1">The sequence shown here is derived from an EMBL/GenBank/DDBJ whole genome shotgun (WGS) entry which is preliminary data.</text>
</comment>
<dbReference type="VEuPathDB" id="FungiDB:PADG_08185"/>
<dbReference type="EMBL" id="LZYO01000100">
    <property type="protein sequence ID" value="ODH34731.1"/>
    <property type="molecule type" value="Genomic_DNA"/>
</dbReference>
<reference evidence="1 2" key="1">
    <citation type="submission" date="2016-06" db="EMBL/GenBank/DDBJ databases">
        <authorList>
            <person name="Kjaerup R.B."/>
            <person name="Dalgaard T.S."/>
            <person name="Juul-Madsen H.R."/>
        </authorList>
    </citation>
    <scope>NUCLEOTIDE SEQUENCE [LARGE SCALE GENOMIC DNA]</scope>
    <source>
        <strain evidence="1 2">Pb300</strain>
    </source>
</reference>
<evidence type="ECO:0000313" key="1">
    <source>
        <dbReference type="EMBL" id="ODH34731.1"/>
    </source>
</evidence>
<proteinExistence type="predicted"/>
<dbReference type="Proteomes" id="UP000242814">
    <property type="component" value="Unassembled WGS sequence"/>
</dbReference>
<dbReference type="VEuPathDB" id="FungiDB:PABG_07476"/>
<accession>A0A1D2JGZ6</accession>
<gene>
    <name evidence="1" type="ORF">ACO22_03052</name>
</gene>
<dbReference type="AlphaFoldDB" id="A0A1D2JGZ6"/>
<sequence length="147" mass="16098">MRKRYYLLSVHRRVLCTHGPRVSLGSPALEDRIMLHSDDKCLLRDGFSSLLEAGFTSPRPLPPGHEVRGADLQLKTGRWLYAMENRTLVLAIGDYGVFCSLSMGTPCEPILVCPTSVASTELKMPEAGLELASPLGCCRPGEGDDRP</sequence>
<organism evidence="1 2">
    <name type="scientific">Paracoccidioides brasiliensis</name>
    <dbReference type="NCBI Taxonomy" id="121759"/>
    <lineage>
        <taxon>Eukaryota</taxon>
        <taxon>Fungi</taxon>
        <taxon>Dikarya</taxon>
        <taxon>Ascomycota</taxon>
        <taxon>Pezizomycotina</taxon>
        <taxon>Eurotiomycetes</taxon>
        <taxon>Eurotiomycetidae</taxon>
        <taxon>Onygenales</taxon>
        <taxon>Ajellomycetaceae</taxon>
        <taxon>Paracoccidioides</taxon>
    </lineage>
</organism>
<protein>
    <submittedName>
        <fullName evidence="1">Uncharacterized protein</fullName>
    </submittedName>
</protein>
<evidence type="ECO:0000313" key="2">
    <source>
        <dbReference type="Proteomes" id="UP000242814"/>
    </source>
</evidence>